<organism evidence="3">
    <name type="scientific">Desulfofervidus auxilii</name>
    <dbReference type="NCBI Taxonomy" id="1621989"/>
    <lineage>
        <taxon>Bacteria</taxon>
        <taxon>Pseudomonadati</taxon>
        <taxon>Thermodesulfobacteriota</taxon>
        <taxon>Candidatus Desulfofervidia</taxon>
        <taxon>Candidatus Desulfofervidales</taxon>
        <taxon>Candidatus Desulfofervidaceae</taxon>
        <taxon>Candidatus Desulfofervidus</taxon>
    </lineage>
</organism>
<proteinExistence type="inferred from homology"/>
<evidence type="ECO:0000256" key="1">
    <source>
        <dbReference type="ARBA" id="ARBA00005651"/>
    </source>
</evidence>
<dbReference type="InterPro" id="IPR012337">
    <property type="entry name" value="RNaseH-like_sf"/>
</dbReference>
<comment type="similarity">
    <text evidence="1">Belongs to the UPF0175 family.</text>
</comment>
<evidence type="ECO:0000313" key="3">
    <source>
        <dbReference type="EMBL" id="HEC67316.1"/>
    </source>
</evidence>
<dbReference type="Pfam" id="PF03683">
    <property type="entry name" value="UPF0175"/>
    <property type="match status" value="1"/>
</dbReference>
<dbReference type="PANTHER" id="PTHR37525">
    <property type="entry name" value="UPF0175 PROTEIN SSL1255"/>
    <property type="match status" value="1"/>
</dbReference>
<dbReference type="PANTHER" id="PTHR37525:SF1">
    <property type="entry name" value="UPF0175 PROTEIN SSL1255"/>
    <property type="match status" value="1"/>
</dbReference>
<evidence type="ECO:0000259" key="2">
    <source>
        <dbReference type="Pfam" id="PF01609"/>
    </source>
</evidence>
<dbReference type="GO" id="GO:0003677">
    <property type="term" value="F:DNA binding"/>
    <property type="evidence" value="ECO:0007669"/>
    <property type="project" value="InterPro"/>
</dbReference>
<dbReference type="AlphaFoldDB" id="A0A7C2AKE2"/>
<dbReference type="InterPro" id="IPR002559">
    <property type="entry name" value="Transposase_11"/>
</dbReference>
<reference evidence="3" key="1">
    <citation type="journal article" date="2020" name="mSystems">
        <title>Genome- and Community-Level Interaction Insights into Carbon Utilization and Element Cycling Functions of Hydrothermarchaeota in Hydrothermal Sediment.</title>
        <authorList>
            <person name="Zhou Z."/>
            <person name="Liu Y."/>
            <person name="Xu W."/>
            <person name="Pan J."/>
            <person name="Luo Z.H."/>
            <person name="Li M."/>
        </authorList>
    </citation>
    <scope>NUCLEOTIDE SEQUENCE [LARGE SCALE GENOMIC DNA]</scope>
    <source>
        <strain evidence="3">HyVt-389</strain>
    </source>
</reference>
<accession>A0A7C2AKE2</accession>
<protein>
    <recommendedName>
        <fullName evidence="2">Transposase IS4-like domain-containing protein</fullName>
    </recommendedName>
</protein>
<dbReference type="Gene3D" id="3.90.350.10">
    <property type="entry name" value="Transposase Inhibitor Protein From Tn5, Chain A, domain 1"/>
    <property type="match status" value="1"/>
</dbReference>
<feature type="domain" description="Transposase IS4-like" evidence="2">
    <location>
        <begin position="14"/>
        <end position="145"/>
    </location>
</feature>
<dbReference type="EMBL" id="DRIH01000015">
    <property type="protein sequence ID" value="HEC67316.1"/>
    <property type="molecule type" value="Genomic_DNA"/>
</dbReference>
<dbReference type="Pfam" id="PF01609">
    <property type="entry name" value="DDE_Tnp_1"/>
    <property type="match status" value="1"/>
</dbReference>
<name>A0A7C2AKE2_DESA2</name>
<comment type="caution">
    <text evidence="3">The sequence shown here is derived from an EMBL/GenBank/DDBJ whole genome shotgun (WGS) entry which is preliminary data.</text>
</comment>
<dbReference type="GO" id="GO:0004803">
    <property type="term" value="F:transposase activity"/>
    <property type="evidence" value="ECO:0007669"/>
    <property type="project" value="InterPro"/>
</dbReference>
<sequence>MDRGGDRKVIFVGLLERSLRFVIRMLGKRLFIVEDGKKLKTKSIAYRYNCPYQVELNIRDKDDTLKKRKVHLGSVRVKFPFFNNQWFYLLIIKGKGKEPIVLLTTEEIKDEKDALRVLEIYLTRWRCEESFRFIKQGYNLEDIRLCPDEILQATKMSVDELKQEIAILLFQKEKLTLGQASRLAGMSQIQFQHLLASRQIPIHYDVAEFDEDLKTLQELGRL</sequence>
<dbReference type="Proteomes" id="UP000885738">
    <property type="component" value="Unassembled WGS sequence"/>
</dbReference>
<dbReference type="SUPFAM" id="SSF53098">
    <property type="entry name" value="Ribonuclease H-like"/>
    <property type="match status" value="1"/>
</dbReference>
<dbReference type="InterPro" id="IPR005368">
    <property type="entry name" value="UPF0175"/>
</dbReference>
<dbReference type="GO" id="GO:0006313">
    <property type="term" value="P:DNA transposition"/>
    <property type="evidence" value="ECO:0007669"/>
    <property type="project" value="InterPro"/>
</dbReference>
<dbReference type="InterPro" id="IPR052264">
    <property type="entry name" value="UPF0175_domain"/>
</dbReference>
<gene>
    <name evidence="3" type="ORF">ENI35_00650</name>
</gene>